<evidence type="ECO:0000313" key="1">
    <source>
        <dbReference type="EMBL" id="QKE89983.1"/>
    </source>
</evidence>
<proteinExistence type="predicted"/>
<dbReference type="KEGG" id="lck:HN018_07925"/>
<accession>A0A6M8HNH6</accession>
<protein>
    <submittedName>
        <fullName evidence="1">Uncharacterized protein</fullName>
    </submittedName>
</protein>
<sequence length="100" mass="10081">MASSTGVLSVNNLDFDVVGGVAWSTRPVARSQPGSCFIQATVRIPACLTAGALEAGNGTVRLSLSDGSFVVGYELVRSGELKPVGGCAAVVYAGAYVETG</sequence>
<organism evidence="1 2">
    <name type="scientific">Lichenicola cladoniae</name>
    <dbReference type="NCBI Taxonomy" id="1484109"/>
    <lineage>
        <taxon>Bacteria</taxon>
        <taxon>Pseudomonadati</taxon>
        <taxon>Pseudomonadota</taxon>
        <taxon>Alphaproteobacteria</taxon>
        <taxon>Acetobacterales</taxon>
        <taxon>Acetobacteraceae</taxon>
        <taxon>Lichenicola</taxon>
    </lineage>
</organism>
<name>A0A6M8HNH6_9PROT</name>
<evidence type="ECO:0000313" key="2">
    <source>
        <dbReference type="Proteomes" id="UP000500767"/>
    </source>
</evidence>
<dbReference type="AlphaFoldDB" id="A0A6M8HNH6"/>
<dbReference type="EMBL" id="CP053708">
    <property type="protein sequence ID" value="QKE89983.1"/>
    <property type="molecule type" value="Genomic_DNA"/>
</dbReference>
<gene>
    <name evidence="1" type="ORF">HN018_07925</name>
</gene>
<dbReference type="RefSeq" id="WP_171835046.1">
    <property type="nucleotide sequence ID" value="NZ_CP053708.1"/>
</dbReference>
<reference evidence="1 2" key="1">
    <citation type="journal article" date="2014" name="World J. Microbiol. Biotechnol.">
        <title>Biodiversity and physiological characteristics of Antarctic and Arctic lichens-associated bacteria.</title>
        <authorList>
            <person name="Lee Y.M."/>
            <person name="Kim E.H."/>
            <person name="Lee H.K."/>
            <person name="Hong S.G."/>
        </authorList>
    </citation>
    <scope>NUCLEOTIDE SEQUENCE [LARGE SCALE GENOMIC DNA]</scope>
    <source>
        <strain evidence="1 2">PAMC 26569</strain>
    </source>
</reference>
<keyword evidence="2" id="KW-1185">Reference proteome</keyword>
<dbReference type="Proteomes" id="UP000500767">
    <property type="component" value="Chromosome"/>
</dbReference>